<feature type="transmembrane region" description="Helical" evidence="2">
    <location>
        <begin position="56"/>
        <end position="76"/>
    </location>
</feature>
<feature type="compositionally biased region" description="Polar residues" evidence="1">
    <location>
        <begin position="198"/>
        <end position="207"/>
    </location>
</feature>
<feature type="region of interest" description="Disordered" evidence="1">
    <location>
        <begin position="91"/>
        <end position="118"/>
    </location>
</feature>
<keyword evidence="2" id="KW-0472">Membrane</keyword>
<feature type="region of interest" description="Disordered" evidence="1">
    <location>
        <begin position="187"/>
        <end position="207"/>
    </location>
</feature>
<dbReference type="EMBL" id="JBHLUH010000061">
    <property type="protein sequence ID" value="MFC0531721.1"/>
    <property type="molecule type" value="Genomic_DNA"/>
</dbReference>
<gene>
    <name evidence="3" type="ORF">ACFFIA_29150</name>
</gene>
<keyword evidence="2" id="KW-1133">Transmembrane helix</keyword>
<organism evidence="3 4">
    <name type="scientific">Phytohabitans kaempferiae</name>
    <dbReference type="NCBI Taxonomy" id="1620943"/>
    <lineage>
        <taxon>Bacteria</taxon>
        <taxon>Bacillati</taxon>
        <taxon>Actinomycetota</taxon>
        <taxon>Actinomycetes</taxon>
        <taxon>Micromonosporales</taxon>
        <taxon>Micromonosporaceae</taxon>
    </lineage>
</organism>
<comment type="caution">
    <text evidence="3">The sequence shown here is derived from an EMBL/GenBank/DDBJ whole genome shotgun (WGS) entry which is preliminary data.</text>
</comment>
<evidence type="ECO:0008006" key="5">
    <source>
        <dbReference type="Google" id="ProtNLM"/>
    </source>
</evidence>
<reference evidence="3 4" key="1">
    <citation type="submission" date="2024-09" db="EMBL/GenBank/DDBJ databases">
        <authorList>
            <person name="Sun Q."/>
            <person name="Mori K."/>
        </authorList>
    </citation>
    <scope>NUCLEOTIDE SEQUENCE [LARGE SCALE GENOMIC DNA]</scope>
    <source>
        <strain evidence="3 4">TBRC 3947</strain>
    </source>
</reference>
<proteinExistence type="predicted"/>
<evidence type="ECO:0000313" key="4">
    <source>
        <dbReference type="Proteomes" id="UP001589867"/>
    </source>
</evidence>
<keyword evidence="4" id="KW-1185">Reference proteome</keyword>
<name>A0ABV6MAS4_9ACTN</name>
<evidence type="ECO:0000256" key="2">
    <source>
        <dbReference type="SAM" id="Phobius"/>
    </source>
</evidence>
<accession>A0ABV6MAS4</accession>
<dbReference type="Proteomes" id="UP001589867">
    <property type="component" value="Unassembled WGS sequence"/>
</dbReference>
<dbReference type="RefSeq" id="WP_377256648.1">
    <property type="nucleotide sequence ID" value="NZ_JBHLUH010000061.1"/>
</dbReference>
<evidence type="ECO:0000256" key="1">
    <source>
        <dbReference type="SAM" id="MobiDB-lite"/>
    </source>
</evidence>
<protein>
    <recommendedName>
        <fullName evidence="5">Alkaline shock response membrane anchor protein AmaP</fullName>
    </recommendedName>
</protein>
<evidence type="ECO:0000313" key="3">
    <source>
        <dbReference type="EMBL" id="MFC0531721.1"/>
    </source>
</evidence>
<keyword evidence="2" id="KW-0812">Transmembrane</keyword>
<sequence length="207" mass="22054">MTDAANRALWTVIGLVLLLAGVAGVLAHYDRLPGVTTPSAVLWPALVTGWRDISPWGHILVIVVGLLVALLGLWLARLQLRTTGERGLRDLTGGELKRAHASPSGDTVELQPEQPVPGETTVRAQALEKALRRDLARQPGIHAAKVDITGAAAHPHLAVRLDLPPDTDLARVRAIADDALSRFATTSGLEPEHPSFTARLTGSTSLR</sequence>